<gene>
    <name evidence="1" type="ORF">C2845_PM04G33090</name>
</gene>
<accession>A0A3L6QWF7</accession>
<name>A0A3L6QWF7_PANMI</name>
<evidence type="ECO:0000313" key="1">
    <source>
        <dbReference type="EMBL" id="RLM87105.1"/>
    </source>
</evidence>
<dbReference type="EMBL" id="PQIB02000011">
    <property type="protein sequence ID" value="RLM87105.1"/>
    <property type="molecule type" value="Genomic_DNA"/>
</dbReference>
<organism evidence="1 2">
    <name type="scientific">Panicum miliaceum</name>
    <name type="common">Proso millet</name>
    <name type="synonym">Broomcorn millet</name>
    <dbReference type="NCBI Taxonomy" id="4540"/>
    <lineage>
        <taxon>Eukaryota</taxon>
        <taxon>Viridiplantae</taxon>
        <taxon>Streptophyta</taxon>
        <taxon>Embryophyta</taxon>
        <taxon>Tracheophyta</taxon>
        <taxon>Spermatophyta</taxon>
        <taxon>Magnoliopsida</taxon>
        <taxon>Liliopsida</taxon>
        <taxon>Poales</taxon>
        <taxon>Poaceae</taxon>
        <taxon>PACMAD clade</taxon>
        <taxon>Panicoideae</taxon>
        <taxon>Panicodae</taxon>
        <taxon>Paniceae</taxon>
        <taxon>Panicinae</taxon>
        <taxon>Panicum</taxon>
        <taxon>Panicum sect. Panicum</taxon>
    </lineage>
</organism>
<protein>
    <submittedName>
        <fullName evidence="1">Uncharacterized protein</fullName>
    </submittedName>
</protein>
<reference evidence="2" key="1">
    <citation type="journal article" date="2019" name="Nat. Commun.">
        <title>The genome of broomcorn millet.</title>
        <authorList>
            <person name="Zou C."/>
            <person name="Miki D."/>
            <person name="Li D."/>
            <person name="Tang Q."/>
            <person name="Xiao L."/>
            <person name="Rajput S."/>
            <person name="Deng P."/>
            <person name="Jia W."/>
            <person name="Huang R."/>
            <person name="Zhang M."/>
            <person name="Sun Y."/>
            <person name="Hu J."/>
            <person name="Fu X."/>
            <person name="Schnable P.S."/>
            <person name="Li F."/>
            <person name="Zhang H."/>
            <person name="Feng B."/>
            <person name="Zhu X."/>
            <person name="Liu R."/>
            <person name="Schnable J.C."/>
            <person name="Zhu J.-K."/>
            <person name="Zhang H."/>
        </authorList>
    </citation>
    <scope>NUCLEOTIDE SEQUENCE [LARGE SCALE GENOMIC DNA]</scope>
</reference>
<dbReference type="AlphaFoldDB" id="A0A3L6QWF7"/>
<dbReference type="Proteomes" id="UP000275267">
    <property type="component" value="Unassembled WGS sequence"/>
</dbReference>
<comment type="caution">
    <text evidence="1">The sequence shown here is derived from an EMBL/GenBank/DDBJ whole genome shotgun (WGS) entry which is preliminary data.</text>
</comment>
<keyword evidence="2" id="KW-1185">Reference proteome</keyword>
<sequence>MTKCKGEKSSGRIINGPSYEYRSISLAKLCPDSNHVPSLILQSSVMLISSLFLFPFYTSTNSELQLFWNPNSNQPTPPSKQLSSLKPDCLTAQCYKGIPGPLLRARATSSAMARKDETHPPSIAHTISARDTSVLHGTINNCRRDRVRSNGNASPSANMRQRDGYRWKIMISWSA</sequence>
<evidence type="ECO:0000313" key="2">
    <source>
        <dbReference type="Proteomes" id="UP000275267"/>
    </source>
</evidence>
<proteinExistence type="predicted"/>